<evidence type="ECO:0000313" key="2">
    <source>
        <dbReference type="Proteomes" id="UP000814033"/>
    </source>
</evidence>
<reference evidence="1" key="2">
    <citation type="journal article" date="2022" name="New Phytol.">
        <title>Evolutionary transition to the ectomycorrhizal habit in the genomes of a hyperdiverse lineage of mushroom-forming fungi.</title>
        <authorList>
            <person name="Looney B."/>
            <person name="Miyauchi S."/>
            <person name="Morin E."/>
            <person name="Drula E."/>
            <person name="Courty P.E."/>
            <person name="Kohler A."/>
            <person name="Kuo A."/>
            <person name="LaButti K."/>
            <person name="Pangilinan J."/>
            <person name="Lipzen A."/>
            <person name="Riley R."/>
            <person name="Andreopoulos W."/>
            <person name="He G."/>
            <person name="Johnson J."/>
            <person name="Nolan M."/>
            <person name="Tritt A."/>
            <person name="Barry K.W."/>
            <person name="Grigoriev I.V."/>
            <person name="Nagy L.G."/>
            <person name="Hibbett D."/>
            <person name="Henrissat B."/>
            <person name="Matheny P.B."/>
            <person name="Labbe J."/>
            <person name="Martin F.M."/>
        </authorList>
    </citation>
    <scope>NUCLEOTIDE SEQUENCE</scope>
    <source>
        <strain evidence="1">FP105234-sp</strain>
    </source>
</reference>
<name>A0ACB8RCD6_9AGAM</name>
<dbReference type="Proteomes" id="UP000814033">
    <property type="component" value="Unassembled WGS sequence"/>
</dbReference>
<comment type="caution">
    <text evidence="1">The sequence shown here is derived from an EMBL/GenBank/DDBJ whole genome shotgun (WGS) entry which is preliminary data.</text>
</comment>
<reference evidence="1" key="1">
    <citation type="submission" date="2021-02" db="EMBL/GenBank/DDBJ databases">
        <authorList>
            <consortium name="DOE Joint Genome Institute"/>
            <person name="Ahrendt S."/>
            <person name="Looney B.P."/>
            <person name="Miyauchi S."/>
            <person name="Morin E."/>
            <person name="Drula E."/>
            <person name="Courty P.E."/>
            <person name="Chicoki N."/>
            <person name="Fauchery L."/>
            <person name="Kohler A."/>
            <person name="Kuo A."/>
            <person name="Labutti K."/>
            <person name="Pangilinan J."/>
            <person name="Lipzen A."/>
            <person name="Riley R."/>
            <person name="Andreopoulos W."/>
            <person name="He G."/>
            <person name="Johnson J."/>
            <person name="Barry K.W."/>
            <person name="Grigoriev I.V."/>
            <person name="Nagy L."/>
            <person name="Hibbett D."/>
            <person name="Henrissat B."/>
            <person name="Matheny P.B."/>
            <person name="Labbe J."/>
            <person name="Martin F."/>
        </authorList>
    </citation>
    <scope>NUCLEOTIDE SEQUENCE</scope>
    <source>
        <strain evidence="1">FP105234-sp</strain>
    </source>
</reference>
<protein>
    <submittedName>
        <fullName evidence="1">Uncharacterized protein</fullName>
    </submittedName>
</protein>
<dbReference type="EMBL" id="MU276102">
    <property type="protein sequence ID" value="KAI0041774.1"/>
    <property type="molecule type" value="Genomic_DNA"/>
</dbReference>
<sequence length="112" mass="12897">MMRFRRARVPADSRMSPAMVCVFPHFRHLSSADDDAQAMDTALVATALHAWPSLQQAMLRSTRWRFSSWRSKNLSNLRHKVFPVSLIRFDRVTRPMLINSQSPLVGDCGRLQ</sequence>
<keyword evidence="2" id="KW-1185">Reference proteome</keyword>
<accession>A0ACB8RCD6</accession>
<gene>
    <name evidence="1" type="ORF">FA95DRAFT_652625</name>
</gene>
<organism evidence="1 2">
    <name type="scientific">Auriscalpium vulgare</name>
    <dbReference type="NCBI Taxonomy" id="40419"/>
    <lineage>
        <taxon>Eukaryota</taxon>
        <taxon>Fungi</taxon>
        <taxon>Dikarya</taxon>
        <taxon>Basidiomycota</taxon>
        <taxon>Agaricomycotina</taxon>
        <taxon>Agaricomycetes</taxon>
        <taxon>Russulales</taxon>
        <taxon>Auriscalpiaceae</taxon>
        <taxon>Auriscalpium</taxon>
    </lineage>
</organism>
<proteinExistence type="predicted"/>
<evidence type="ECO:0000313" key="1">
    <source>
        <dbReference type="EMBL" id="KAI0041774.1"/>
    </source>
</evidence>